<protein>
    <submittedName>
        <fullName evidence="2">Uncharacterized protein</fullName>
    </submittedName>
</protein>
<dbReference type="AlphaFoldDB" id="A0A7S0IZ06"/>
<evidence type="ECO:0000256" key="1">
    <source>
        <dbReference type="SAM" id="SignalP"/>
    </source>
</evidence>
<evidence type="ECO:0000313" key="2">
    <source>
        <dbReference type="EMBL" id="CAD8536224.1"/>
    </source>
</evidence>
<accession>A0A7S0IZ06</accession>
<keyword evidence="1" id="KW-0732">Signal</keyword>
<proteinExistence type="predicted"/>
<reference evidence="2" key="1">
    <citation type="submission" date="2021-01" db="EMBL/GenBank/DDBJ databases">
        <authorList>
            <person name="Corre E."/>
            <person name="Pelletier E."/>
            <person name="Niang G."/>
            <person name="Scheremetjew M."/>
            <person name="Finn R."/>
            <person name="Kale V."/>
            <person name="Holt S."/>
            <person name="Cochrane G."/>
            <person name="Meng A."/>
            <person name="Brown T."/>
            <person name="Cohen L."/>
        </authorList>
    </citation>
    <scope>NUCLEOTIDE SEQUENCE</scope>
    <source>
        <strain evidence="2">RCC1130</strain>
    </source>
</reference>
<gene>
    <name evidence="2" type="ORF">CLEP1334_LOCUS11504</name>
</gene>
<feature type="signal peptide" evidence="1">
    <location>
        <begin position="1"/>
        <end position="17"/>
    </location>
</feature>
<feature type="chain" id="PRO_5031530490" evidence="1">
    <location>
        <begin position="18"/>
        <end position="107"/>
    </location>
</feature>
<sequence>MLTLRLALVSEAALCAASLLRVYDDLMPPALLEAADSQFEALVAQKMKAKAAEQHSPPGFLPIDDHLFPSADDLISSLTYWVVTAIPEVASLRSFRGRNTLVHTAHG</sequence>
<organism evidence="2">
    <name type="scientific">Calcidiscus leptoporus</name>
    <dbReference type="NCBI Taxonomy" id="127549"/>
    <lineage>
        <taxon>Eukaryota</taxon>
        <taxon>Haptista</taxon>
        <taxon>Haptophyta</taxon>
        <taxon>Prymnesiophyceae</taxon>
        <taxon>Coccolithales</taxon>
        <taxon>Calcidiscaceae</taxon>
        <taxon>Calcidiscus</taxon>
    </lineage>
</organism>
<dbReference type="EMBL" id="HBER01022990">
    <property type="protein sequence ID" value="CAD8536224.1"/>
    <property type="molecule type" value="Transcribed_RNA"/>
</dbReference>
<name>A0A7S0IZ06_9EUKA</name>